<evidence type="ECO:0000313" key="5">
    <source>
        <dbReference type="Proteomes" id="UP000824202"/>
    </source>
</evidence>
<dbReference type="AlphaFoldDB" id="A0A9D1UZY9"/>
<dbReference type="SUPFAM" id="SSF52402">
    <property type="entry name" value="Adenine nucleotide alpha hydrolases-like"/>
    <property type="match status" value="1"/>
</dbReference>
<evidence type="ECO:0000259" key="3">
    <source>
        <dbReference type="Pfam" id="PF01171"/>
    </source>
</evidence>
<dbReference type="InterPro" id="IPR014729">
    <property type="entry name" value="Rossmann-like_a/b/a_fold"/>
</dbReference>
<evidence type="ECO:0000256" key="1">
    <source>
        <dbReference type="ARBA" id="ARBA00022679"/>
    </source>
</evidence>
<proteinExistence type="predicted"/>
<evidence type="ECO:0000313" key="4">
    <source>
        <dbReference type="EMBL" id="HIX03583.1"/>
    </source>
</evidence>
<dbReference type="GO" id="GO:0008033">
    <property type="term" value="P:tRNA processing"/>
    <property type="evidence" value="ECO:0007669"/>
    <property type="project" value="InterPro"/>
</dbReference>
<dbReference type="PIRSF" id="PIRSF004976">
    <property type="entry name" value="ATPase_YdaO"/>
    <property type="match status" value="1"/>
</dbReference>
<dbReference type="InterPro" id="IPR035107">
    <property type="entry name" value="tRNA_thiolation_TtcA_Ctu1"/>
</dbReference>
<feature type="domain" description="tRNA(Ile)-lysidine/2-thiocytidine synthase N-terminal" evidence="3">
    <location>
        <begin position="66"/>
        <end position="228"/>
    </location>
</feature>
<comment type="caution">
    <text evidence="4">The sequence shown here is derived from an EMBL/GenBank/DDBJ whole genome shotgun (WGS) entry which is preliminary data.</text>
</comment>
<dbReference type="Proteomes" id="UP000824202">
    <property type="component" value="Unassembled WGS sequence"/>
</dbReference>
<sequence length="277" mass="31008">MTDNAKFPADRAGLPVEETHSFPGTGGSAASERKSEAKAEKLFMRNFFRKTGKAIYDYGMIASGDKILVGVSGGKDSLALLEVLALRARDPKQDYTVAAAHIAVENVAYEVDAAYLADFCSRLGVPFFTRTIPTAVREFSGKPVCFVCSWNRRKALFEIAQEQGCNKLALAHHRDDAIESLLMSMMFNGIIASMPPVLSMFEGKFTLIRPFIYLSNEETRQYATFRHFRQQKKNCPHEQATNRHAVANIIQEMENLSPHVRSNLFAAMKNIQTEYLP</sequence>
<accession>A0A9D1UZY9</accession>
<reference evidence="4" key="1">
    <citation type="journal article" date="2021" name="PeerJ">
        <title>Extensive microbial diversity within the chicken gut microbiome revealed by metagenomics and culture.</title>
        <authorList>
            <person name="Gilroy R."/>
            <person name="Ravi A."/>
            <person name="Getino M."/>
            <person name="Pursley I."/>
            <person name="Horton D.L."/>
            <person name="Alikhan N.F."/>
            <person name="Baker D."/>
            <person name="Gharbi K."/>
            <person name="Hall N."/>
            <person name="Watson M."/>
            <person name="Adriaenssens E.M."/>
            <person name="Foster-Nyarko E."/>
            <person name="Jarju S."/>
            <person name="Secka A."/>
            <person name="Antonio M."/>
            <person name="Oren A."/>
            <person name="Chaudhuri R.R."/>
            <person name="La Ragione R."/>
            <person name="Hildebrand F."/>
            <person name="Pallen M.J."/>
        </authorList>
    </citation>
    <scope>NUCLEOTIDE SEQUENCE</scope>
    <source>
        <strain evidence="4">23274</strain>
    </source>
</reference>
<evidence type="ECO:0000256" key="2">
    <source>
        <dbReference type="SAM" id="MobiDB-lite"/>
    </source>
</evidence>
<keyword evidence="1" id="KW-0808">Transferase</keyword>
<organism evidence="4 5">
    <name type="scientific">Candidatus Odoribacter faecigallinarum</name>
    <dbReference type="NCBI Taxonomy" id="2838706"/>
    <lineage>
        <taxon>Bacteria</taxon>
        <taxon>Pseudomonadati</taxon>
        <taxon>Bacteroidota</taxon>
        <taxon>Bacteroidia</taxon>
        <taxon>Bacteroidales</taxon>
        <taxon>Odoribacteraceae</taxon>
        <taxon>Odoribacter</taxon>
    </lineage>
</organism>
<gene>
    <name evidence="4" type="ORF">H9863_05650</name>
</gene>
<reference evidence="4" key="2">
    <citation type="submission" date="2021-04" db="EMBL/GenBank/DDBJ databases">
        <authorList>
            <person name="Gilroy R."/>
        </authorList>
    </citation>
    <scope>NUCLEOTIDE SEQUENCE</scope>
    <source>
        <strain evidence="4">23274</strain>
    </source>
</reference>
<dbReference type="GO" id="GO:0016740">
    <property type="term" value="F:transferase activity"/>
    <property type="evidence" value="ECO:0007669"/>
    <property type="project" value="UniProtKB-KW"/>
</dbReference>
<dbReference type="PANTHER" id="PTHR43686:SF1">
    <property type="entry name" value="AMINOTRAN_5 DOMAIN-CONTAINING PROTEIN"/>
    <property type="match status" value="1"/>
</dbReference>
<dbReference type="CDD" id="cd24138">
    <property type="entry name" value="TtcA-like"/>
    <property type="match status" value="1"/>
</dbReference>
<dbReference type="EMBL" id="DXFT01000105">
    <property type="protein sequence ID" value="HIX03583.1"/>
    <property type="molecule type" value="Genomic_DNA"/>
</dbReference>
<dbReference type="PANTHER" id="PTHR43686">
    <property type="entry name" value="SULFURTRANSFERASE-RELATED"/>
    <property type="match status" value="1"/>
</dbReference>
<dbReference type="InterPro" id="IPR011063">
    <property type="entry name" value="TilS/TtcA_N"/>
</dbReference>
<name>A0A9D1UZY9_9BACT</name>
<protein>
    <submittedName>
        <fullName evidence="4">tRNA 2-thiocytidine(32) synthetase TtcA</fullName>
    </submittedName>
</protein>
<feature type="region of interest" description="Disordered" evidence="2">
    <location>
        <begin position="1"/>
        <end position="33"/>
    </location>
</feature>
<dbReference type="Pfam" id="PF01171">
    <property type="entry name" value="ATP_bind_3"/>
    <property type="match status" value="1"/>
</dbReference>
<dbReference type="Gene3D" id="3.40.50.620">
    <property type="entry name" value="HUPs"/>
    <property type="match status" value="1"/>
</dbReference>